<dbReference type="RefSeq" id="WP_015210879.1">
    <property type="nucleotide sequence ID" value="NC_019757.1"/>
</dbReference>
<sequence>MKPTLTAIAFFSVLAMLAGKVNAIPPESSLQITASKATNISQAKEKLDLELLAKAITSFLQSDRYLTESESLVSAKTNGFDFNINVQTKTLAQSGRKFRSQITFTPQDAKAKLDYLVISDGKQVWIYRPDLKQYAITSYAAFKESFFIGISSLAFVEIPEDTRKSIVETDSSKDIVQEFGLTNDSGLKEEKRTVDREELTVYSYTDTKDGFNFSGFFQPVTATLKQIQMGGNSEGLDILITETIIQRTANPTIDAQTFKFSPPPGAKKVRSLSISPF</sequence>
<evidence type="ECO:0000313" key="3">
    <source>
        <dbReference type="Proteomes" id="UP000010475"/>
    </source>
</evidence>
<gene>
    <name evidence="2" type="ORF">Cylst_5645</name>
</gene>
<organism evidence="2 3">
    <name type="scientific">Cylindrospermum stagnale PCC 7417</name>
    <dbReference type="NCBI Taxonomy" id="56107"/>
    <lineage>
        <taxon>Bacteria</taxon>
        <taxon>Bacillati</taxon>
        <taxon>Cyanobacteriota</taxon>
        <taxon>Cyanophyceae</taxon>
        <taxon>Nostocales</taxon>
        <taxon>Nostocaceae</taxon>
        <taxon>Cylindrospermum</taxon>
    </lineage>
</organism>
<dbReference type="AlphaFoldDB" id="K9X4Q0"/>
<evidence type="ECO:0000313" key="2">
    <source>
        <dbReference type="EMBL" id="AFZ27645.1"/>
    </source>
</evidence>
<reference evidence="2 3" key="1">
    <citation type="submission" date="2012-06" db="EMBL/GenBank/DDBJ databases">
        <title>Finished chromosome of genome of Cylindrospermum stagnale PCC 7417.</title>
        <authorList>
            <consortium name="US DOE Joint Genome Institute"/>
            <person name="Gugger M."/>
            <person name="Coursin T."/>
            <person name="Rippka R."/>
            <person name="Tandeau De Marsac N."/>
            <person name="Huntemann M."/>
            <person name="Wei C.-L."/>
            <person name="Han J."/>
            <person name="Detter J.C."/>
            <person name="Han C."/>
            <person name="Tapia R."/>
            <person name="Chen A."/>
            <person name="Kyrpides N."/>
            <person name="Mavromatis K."/>
            <person name="Markowitz V."/>
            <person name="Szeto E."/>
            <person name="Ivanova N."/>
            <person name="Pagani I."/>
            <person name="Pati A."/>
            <person name="Goodwin L."/>
            <person name="Nordberg H.P."/>
            <person name="Cantor M.N."/>
            <person name="Hua S.X."/>
            <person name="Woyke T."/>
            <person name="Kerfeld C.A."/>
        </authorList>
    </citation>
    <scope>NUCLEOTIDE SEQUENCE [LARGE SCALE GENOMIC DNA]</scope>
    <source>
        <strain evidence="2 3">PCC 7417</strain>
    </source>
</reference>
<proteinExistence type="predicted"/>
<dbReference type="Gene3D" id="2.50.20.10">
    <property type="entry name" value="Lipoprotein localisation LolA/LolB/LppX"/>
    <property type="match status" value="1"/>
</dbReference>
<dbReference type="HOGENOM" id="CLU_075755_0_0_3"/>
<dbReference type="InterPro" id="IPR029046">
    <property type="entry name" value="LolA/LolB/LppX"/>
</dbReference>
<dbReference type="SUPFAM" id="SSF89392">
    <property type="entry name" value="Prokaryotic lipoproteins and lipoprotein localization factors"/>
    <property type="match status" value="1"/>
</dbReference>
<dbReference type="PATRIC" id="fig|56107.3.peg.6210"/>
<dbReference type="eggNOG" id="COG2834">
    <property type="taxonomic scope" value="Bacteria"/>
</dbReference>
<accession>K9X4Q0</accession>
<name>K9X4Q0_9NOST</name>
<feature type="chain" id="PRO_5003937811" evidence="1">
    <location>
        <begin position="24"/>
        <end position="277"/>
    </location>
</feature>
<feature type="signal peptide" evidence="1">
    <location>
        <begin position="1"/>
        <end position="23"/>
    </location>
</feature>
<evidence type="ECO:0000256" key="1">
    <source>
        <dbReference type="SAM" id="SignalP"/>
    </source>
</evidence>
<dbReference type="Proteomes" id="UP000010475">
    <property type="component" value="Chromosome"/>
</dbReference>
<keyword evidence="2" id="KW-0449">Lipoprotein</keyword>
<keyword evidence="1" id="KW-0732">Signal</keyword>
<dbReference type="OrthoDB" id="490853at2"/>
<dbReference type="EMBL" id="CP003642">
    <property type="protein sequence ID" value="AFZ27645.1"/>
    <property type="molecule type" value="Genomic_DNA"/>
</dbReference>
<dbReference type="KEGG" id="csg:Cylst_5645"/>
<protein>
    <submittedName>
        <fullName evidence="2">Outer membrane lipoprotein-sorting protein</fullName>
    </submittedName>
</protein>
<keyword evidence="3" id="KW-1185">Reference proteome</keyword>
<dbReference type="STRING" id="56107.Cylst_5645"/>